<sequence>MDNSFSPHSGFEEAVNTAPLATGLIALCVAAGCRELPARLTVDAPNTEIPADGRSVVRLPLRLADGKRLDPHHLTAQLLDNKGHGEISLSGTPLALVYRAGVLPGVVTVKLGGKDVVPASIAIQSVPDYADSFGDGTPDVLRLDSVTDRQAFRHWFTAIAEQEAFAGSRLPAEINDCAALLRYAYREALRHHDAAWARTEDLGALPTAADIAKYQYPYTLVGPRLFRVKEGRFAPADLSDGTFAEFADVKTLVLANAHFVSRDVRRALPGDLIFFRQTEQRSPFHSMVFVGRSNFSPGDDWVVYHTGPDGSWPGEIRRVPLSSLLQHPDARWRPLPGNRNFLGIYRWNTLREAN</sequence>
<evidence type="ECO:0000313" key="2">
    <source>
        <dbReference type="Proteomes" id="UP000238701"/>
    </source>
</evidence>
<dbReference type="InterPro" id="IPR009558">
    <property type="entry name" value="DUF1175"/>
</dbReference>
<organism evidence="1 2">
    <name type="scientific">Candidatus Sulfotelmatobacter kueseliae</name>
    <dbReference type="NCBI Taxonomy" id="2042962"/>
    <lineage>
        <taxon>Bacteria</taxon>
        <taxon>Pseudomonadati</taxon>
        <taxon>Acidobacteriota</taxon>
        <taxon>Terriglobia</taxon>
        <taxon>Terriglobales</taxon>
        <taxon>Candidatus Korobacteraceae</taxon>
        <taxon>Candidatus Sulfotelmatobacter</taxon>
    </lineage>
</organism>
<reference evidence="2" key="1">
    <citation type="submission" date="2018-02" db="EMBL/GenBank/DDBJ databases">
        <authorList>
            <person name="Hausmann B."/>
        </authorList>
    </citation>
    <scope>NUCLEOTIDE SEQUENCE [LARGE SCALE GENOMIC DNA]</scope>
    <source>
        <strain evidence="2">Peat soil MAG SbA1</strain>
    </source>
</reference>
<proteinExistence type="predicted"/>
<gene>
    <name evidence="1" type="ORF">SBA1_20021</name>
</gene>
<dbReference type="EMBL" id="OMOD01000111">
    <property type="protein sequence ID" value="SPF38321.1"/>
    <property type="molecule type" value="Genomic_DNA"/>
</dbReference>
<evidence type="ECO:0000313" key="1">
    <source>
        <dbReference type="EMBL" id="SPF38321.1"/>
    </source>
</evidence>
<protein>
    <submittedName>
        <fullName evidence="1">Uncharacterized protein</fullName>
    </submittedName>
</protein>
<name>A0A2U3KF72_9BACT</name>
<dbReference type="Pfam" id="PF06672">
    <property type="entry name" value="DUF1175"/>
    <property type="match status" value="1"/>
</dbReference>
<accession>A0A2U3KF72</accession>
<dbReference type="AlphaFoldDB" id="A0A2U3KF72"/>
<dbReference type="OrthoDB" id="320761at2"/>
<dbReference type="Proteomes" id="UP000238701">
    <property type="component" value="Unassembled WGS sequence"/>
</dbReference>